<dbReference type="Pfam" id="PF14853">
    <property type="entry name" value="Fis1_TPR_C"/>
    <property type="match status" value="1"/>
</dbReference>
<keyword evidence="1" id="KW-0812">Transmembrane</keyword>
<gene>
    <name evidence="2" type="ORF">PROFUN_11119</name>
</gene>
<accession>A0A2P6NAR5</accession>
<dbReference type="GO" id="GO:0005778">
    <property type="term" value="C:peroxisomal membrane"/>
    <property type="evidence" value="ECO:0007669"/>
    <property type="project" value="TreeGrafter"/>
</dbReference>
<evidence type="ECO:0000256" key="1">
    <source>
        <dbReference type="SAM" id="Phobius"/>
    </source>
</evidence>
<organism evidence="2 3">
    <name type="scientific">Planoprotostelium fungivorum</name>
    <dbReference type="NCBI Taxonomy" id="1890364"/>
    <lineage>
        <taxon>Eukaryota</taxon>
        <taxon>Amoebozoa</taxon>
        <taxon>Evosea</taxon>
        <taxon>Variosea</taxon>
        <taxon>Cavosteliida</taxon>
        <taxon>Cavosteliaceae</taxon>
        <taxon>Planoprotostelium</taxon>
    </lineage>
</organism>
<dbReference type="GO" id="GO:0016559">
    <property type="term" value="P:peroxisome fission"/>
    <property type="evidence" value="ECO:0007669"/>
    <property type="project" value="TreeGrafter"/>
</dbReference>
<comment type="caution">
    <text evidence="2">The sequence shown here is derived from an EMBL/GenBank/DDBJ whole genome shotgun (WGS) entry which is preliminary data.</text>
</comment>
<dbReference type="CDD" id="cd12212">
    <property type="entry name" value="Fis1"/>
    <property type="match status" value="1"/>
</dbReference>
<dbReference type="GO" id="GO:0005741">
    <property type="term" value="C:mitochondrial outer membrane"/>
    <property type="evidence" value="ECO:0007669"/>
    <property type="project" value="TreeGrafter"/>
</dbReference>
<dbReference type="GO" id="GO:0000422">
    <property type="term" value="P:autophagy of mitochondrion"/>
    <property type="evidence" value="ECO:0007669"/>
    <property type="project" value="TreeGrafter"/>
</dbReference>
<dbReference type="STRING" id="1890364.A0A2P6NAR5"/>
<dbReference type="InParanoid" id="A0A2P6NAR5"/>
<name>A0A2P6NAR5_9EUKA</name>
<dbReference type="OrthoDB" id="421154at2759"/>
<proteinExistence type="predicted"/>
<dbReference type="AlphaFoldDB" id="A0A2P6NAR5"/>
<dbReference type="PIRSF" id="PIRSF008835">
    <property type="entry name" value="TPR_repeat_11_Fis1"/>
    <property type="match status" value="1"/>
</dbReference>
<dbReference type="Gene3D" id="1.25.40.10">
    <property type="entry name" value="Tetratricopeptide repeat domain"/>
    <property type="match status" value="1"/>
</dbReference>
<keyword evidence="1" id="KW-0472">Membrane</keyword>
<dbReference type="InterPro" id="IPR033745">
    <property type="entry name" value="Fis1_cytosol"/>
</dbReference>
<evidence type="ECO:0000313" key="2">
    <source>
        <dbReference type="EMBL" id="PRP81041.1"/>
    </source>
</evidence>
<dbReference type="PANTHER" id="PTHR13247:SF0">
    <property type="entry name" value="MITOCHONDRIAL FISSION 1 PROTEIN"/>
    <property type="match status" value="1"/>
</dbReference>
<dbReference type="SUPFAM" id="SSF48452">
    <property type="entry name" value="TPR-like"/>
    <property type="match status" value="1"/>
</dbReference>
<sequence length="190" mass="21194">MDKGAGEPYRKVLVNLPNKTKMVKHNLQRQLDQEAEIDTSQELEQFHQQFLKELQFGTPSVGTTFTYACFLIKSPLTEHKDQGIGYLRRETILINISDLYTELLNQDPQNREYLYFLSVGSYTAGNYTEAKTYVQALLQIEPNNGQARELEGMILNKIKDEGLVGMALVGGAAAAVAVGGILVAALLKKR</sequence>
<dbReference type="InterPro" id="IPR016543">
    <property type="entry name" value="Fis1"/>
</dbReference>
<dbReference type="Proteomes" id="UP000241769">
    <property type="component" value="Unassembled WGS sequence"/>
</dbReference>
<feature type="transmembrane region" description="Helical" evidence="1">
    <location>
        <begin position="163"/>
        <end position="187"/>
    </location>
</feature>
<dbReference type="GO" id="GO:0000266">
    <property type="term" value="P:mitochondrial fission"/>
    <property type="evidence" value="ECO:0007669"/>
    <property type="project" value="InterPro"/>
</dbReference>
<dbReference type="InterPro" id="IPR011990">
    <property type="entry name" value="TPR-like_helical_dom_sf"/>
</dbReference>
<keyword evidence="3" id="KW-1185">Reference proteome</keyword>
<keyword evidence="1" id="KW-1133">Transmembrane helix</keyword>
<reference evidence="2 3" key="1">
    <citation type="journal article" date="2018" name="Genome Biol. Evol.">
        <title>Multiple Roots of Fruiting Body Formation in Amoebozoa.</title>
        <authorList>
            <person name="Hillmann F."/>
            <person name="Forbes G."/>
            <person name="Novohradska S."/>
            <person name="Ferling I."/>
            <person name="Riege K."/>
            <person name="Groth M."/>
            <person name="Westermann M."/>
            <person name="Marz M."/>
            <person name="Spaller T."/>
            <person name="Winckler T."/>
            <person name="Schaap P."/>
            <person name="Glockner G."/>
        </authorList>
    </citation>
    <scope>NUCLEOTIDE SEQUENCE [LARGE SCALE GENOMIC DNA]</scope>
    <source>
        <strain evidence="2 3">Jena</strain>
    </source>
</reference>
<evidence type="ECO:0000313" key="3">
    <source>
        <dbReference type="Proteomes" id="UP000241769"/>
    </source>
</evidence>
<dbReference type="PANTHER" id="PTHR13247">
    <property type="entry name" value="TETRATRICOPEPTIDE REPEAT PROTEIN 11 TPR REPEAT PROTEIN 11"/>
    <property type="match status" value="1"/>
</dbReference>
<protein>
    <submittedName>
        <fullName evidence="2">Uncharacterized protein</fullName>
    </submittedName>
</protein>
<dbReference type="EMBL" id="MDYQ01000131">
    <property type="protein sequence ID" value="PRP81041.1"/>
    <property type="molecule type" value="Genomic_DNA"/>
</dbReference>
<dbReference type="InterPro" id="IPR028061">
    <property type="entry name" value="Fis1_TPR_C"/>
</dbReference>